<evidence type="ECO:0000313" key="2">
    <source>
        <dbReference type="EMBL" id="KAK0744327.1"/>
    </source>
</evidence>
<feature type="region of interest" description="Disordered" evidence="1">
    <location>
        <begin position="214"/>
        <end position="252"/>
    </location>
</feature>
<name>A0AA40ERR6_9PEZI</name>
<feature type="region of interest" description="Disordered" evidence="1">
    <location>
        <begin position="441"/>
        <end position="460"/>
    </location>
</feature>
<dbReference type="EMBL" id="JAUKTV010000002">
    <property type="protein sequence ID" value="KAK0744327.1"/>
    <property type="molecule type" value="Genomic_DNA"/>
</dbReference>
<feature type="compositionally biased region" description="Low complexity" evidence="1">
    <location>
        <begin position="228"/>
        <end position="252"/>
    </location>
</feature>
<keyword evidence="3" id="KW-1185">Reference proteome</keyword>
<evidence type="ECO:0000313" key="3">
    <source>
        <dbReference type="Proteomes" id="UP001172159"/>
    </source>
</evidence>
<accession>A0AA40ERR6</accession>
<feature type="region of interest" description="Disordered" evidence="1">
    <location>
        <begin position="468"/>
        <end position="488"/>
    </location>
</feature>
<dbReference type="Proteomes" id="UP001172159">
    <property type="component" value="Unassembled WGS sequence"/>
</dbReference>
<comment type="caution">
    <text evidence="2">The sequence shown here is derived from an EMBL/GenBank/DDBJ whole genome shotgun (WGS) entry which is preliminary data.</text>
</comment>
<feature type="compositionally biased region" description="Basic and acidic residues" evidence="1">
    <location>
        <begin position="441"/>
        <end position="455"/>
    </location>
</feature>
<feature type="region of interest" description="Disordered" evidence="1">
    <location>
        <begin position="541"/>
        <end position="597"/>
    </location>
</feature>
<proteinExistence type="predicted"/>
<feature type="compositionally biased region" description="Basic residues" evidence="1">
    <location>
        <begin position="1"/>
        <end position="19"/>
    </location>
</feature>
<feature type="region of interest" description="Disordered" evidence="1">
    <location>
        <begin position="1"/>
        <end position="139"/>
    </location>
</feature>
<feature type="compositionally biased region" description="Low complexity" evidence="1">
    <location>
        <begin position="59"/>
        <end position="105"/>
    </location>
</feature>
<organism evidence="2 3">
    <name type="scientific">Apiosordaria backusii</name>
    <dbReference type="NCBI Taxonomy" id="314023"/>
    <lineage>
        <taxon>Eukaryota</taxon>
        <taxon>Fungi</taxon>
        <taxon>Dikarya</taxon>
        <taxon>Ascomycota</taxon>
        <taxon>Pezizomycotina</taxon>
        <taxon>Sordariomycetes</taxon>
        <taxon>Sordariomycetidae</taxon>
        <taxon>Sordariales</taxon>
        <taxon>Lasiosphaeriaceae</taxon>
        <taxon>Apiosordaria</taxon>
    </lineage>
</organism>
<feature type="compositionally biased region" description="Pro residues" evidence="1">
    <location>
        <begin position="38"/>
        <end position="56"/>
    </location>
</feature>
<protein>
    <submittedName>
        <fullName evidence="2">Uncharacterized protein</fullName>
    </submittedName>
</protein>
<evidence type="ECO:0000256" key="1">
    <source>
        <dbReference type="SAM" id="MobiDB-lite"/>
    </source>
</evidence>
<dbReference type="AlphaFoldDB" id="A0AA40ERR6"/>
<reference evidence="2" key="1">
    <citation type="submission" date="2023-06" db="EMBL/GenBank/DDBJ databases">
        <title>Genome-scale phylogeny and comparative genomics of the fungal order Sordariales.</title>
        <authorList>
            <consortium name="Lawrence Berkeley National Laboratory"/>
            <person name="Hensen N."/>
            <person name="Bonometti L."/>
            <person name="Westerberg I."/>
            <person name="Brannstrom I.O."/>
            <person name="Guillou S."/>
            <person name="Cros-Aarteil S."/>
            <person name="Calhoun S."/>
            <person name="Haridas S."/>
            <person name="Kuo A."/>
            <person name="Mondo S."/>
            <person name="Pangilinan J."/>
            <person name="Riley R."/>
            <person name="Labutti K."/>
            <person name="Andreopoulos B."/>
            <person name="Lipzen A."/>
            <person name="Chen C."/>
            <person name="Yanf M."/>
            <person name="Daum C."/>
            <person name="Ng V."/>
            <person name="Clum A."/>
            <person name="Steindorff A."/>
            <person name="Ohm R."/>
            <person name="Martin F."/>
            <person name="Silar P."/>
            <person name="Natvig D."/>
            <person name="Lalanne C."/>
            <person name="Gautier V."/>
            <person name="Ament-Velasquez S.L."/>
            <person name="Kruys A."/>
            <person name="Hutchinson M.I."/>
            <person name="Powell A.J."/>
            <person name="Barry K."/>
            <person name="Miller A.N."/>
            <person name="Grigoriev I.V."/>
            <person name="Debuchy R."/>
            <person name="Gladieux P."/>
            <person name="Thoren M.H."/>
            <person name="Johannesson H."/>
        </authorList>
    </citation>
    <scope>NUCLEOTIDE SEQUENCE</scope>
    <source>
        <strain evidence="2">CBS 540.89</strain>
    </source>
</reference>
<sequence>MNGYHHNHDHTTNRYHHRPPAGLPSRLVRPPGFKFSPMPLPPLQPAPPPPPPPPPHVRSTTATPTSHSSSLTPLQQQQQQHHASSTLSPPSSSSLSPPETRTLLTFPTPGLPSPRIIPVSQTRSFPVRYPPPSSSSLKFNNSSRHNHAHILANLQTTSNLRNLSFLHAPAPRHAKKAGSQDPNDISHLPTQIQTNRWLCCRCAEDGVVDPVGTVHLDLLPPSPDVPENNDNNNNNNNNSNNPHQQPAEETAAAAAAPLAMILQKQQSELYSTCLFRPRECSHKKCPNCVLYAGPAGSRDPTKGMKFLVRTVGGLYTSGRFVDPVRWECGVCGEWESNRIDGAVRVNRVGCRGGLCKERRERGWERAGWGSNWPQQREGNPGIGGGGVFTGKSVVMNRYGQRLGTADQRVAFEGGPWDWHRRGLGDGRCVLSKGVREVLMRRPGTDRRGGGGRENGDAVVVWREGERVPDYGYRRPPPLDEDDERENSEYEGSFLAGLPMGGMDKGKGKEREVGMGVGNGDGWNEGYGSGGYHQCQRHDGHCRHQQHDDHHKQHRGAQVGFTSPSSTTAAMMGTRSPDTGQGVGMRPRFFPGLTHMRM</sequence>
<feature type="compositionally biased region" description="Polar residues" evidence="1">
    <location>
        <begin position="559"/>
        <end position="568"/>
    </location>
</feature>
<gene>
    <name evidence="2" type="ORF">B0T21DRAFT_428645</name>
</gene>